<dbReference type="InterPro" id="IPR051675">
    <property type="entry name" value="Endo/Exo/Phosphatase_dom_1"/>
</dbReference>
<dbReference type="Gene3D" id="1.10.150.280">
    <property type="entry name" value="AF1531-like domain"/>
    <property type="match status" value="2"/>
</dbReference>
<dbReference type="Gene3D" id="1.10.150.310">
    <property type="entry name" value="Tex RuvX-like domain-like"/>
    <property type="match status" value="1"/>
</dbReference>
<dbReference type="PANTHER" id="PTHR21180">
    <property type="entry name" value="ENDONUCLEASE/EXONUCLEASE/PHOSPHATASE FAMILY DOMAIN-CONTAINING PROTEIN 1"/>
    <property type="match status" value="1"/>
</dbReference>
<keyword evidence="1" id="KW-0472">Membrane</keyword>
<dbReference type="SUPFAM" id="SSF47781">
    <property type="entry name" value="RuvA domain 2-like"/>
    <property type="match status" value="3"/>
</dbReference>
<dbReference type="AlphaFoldDB" id="L1NK33"/>
<dbReference type="GO" id="GO:0015627">
    <property type="term" value="C:type II protein secretion system complex"/>
    <property type="evidence" value="ECO:0007669"/>
    <property type="project" value="TreeGrafter"/>
</dbReference>
<evidence type="ECO:0000313" key="3">
    <source>
        <dbReference type="Proteomes" id="UP000010433"/>
    </source>
</evidence>
<dbReference type="Proteomes" id="UP000010433">
    <property type="component" value="Unassembled WGS sequence"/>
</dbReference>
<keyword evidence="3" id="KW-1185">Reference proteome</keyword>
<dbReference type="Pfam" id="PF12836">
    <property type="entry name" value="HHH_3"/>
    <property type="match status" value="3"/>
</dbReference>
<dbReference type="InterPro" id="IPR010994">
    <property type="entry name" value="RuvA_2-like"/>
</dbReference>
<organism evidence="2 3">
    <name type="scientific">Hoylesella saccharolytica F0055</name>
    <dbReference type="NCBI Taxonomy" id="1127699"/>
    <lineage>
        <taxon>Bacteria</taxon>
        <taxon>Pseudomonadati</taxon>
        <taxon>Bacteroidota</taxon>
        <taxon>Bacteroidia</taxon>
        <taxon>Bacteroidales</taxon>
        <taxon>Prevotellaceae</taxon>
        <taxon>Hoylesella</taxon>
    </lineage>
</organism>
<dbReference type="HOGENOM" id="CLU_077104_0_0_10"/>
<proteinExistence type="predicted"/>
<dbReference type="GO" id="GO:0015628">
    <property type="term" value="P:protein secretion by the type II secretion system"/>
    <property type="evidence" value="ECO:0007669"/>
    <property type="project" value="TreeGrafter"/>
</dbReference>
<sequence>MMFKEFFYLQKSDRKVIILLLIVAVVIIVLIRWSKQLPLAPESSSETFQKAKDTSVSQHSDAHKWDFSSAPSPSVHLTPFDPNTADAMQLLSLGLTEWQVKSLLKYRAKGGVFRQPADFARLYGLTQKQFKQLQPYIRISDDYRPAAELFAHQEKTTACQRDTVKFPIKLKEGAHVLLNTADTSVLKKIPGIGSYFARQIVAYRNRLGGYSSVSQLTEIDDFPSETLSFFQLSADDANRIRKLNLNKLTLNELKRHPYISFYQARAIVDYRRLHGALHSLDDLKLLNDFSEDKIRQLQPYVEF</sequence>
<gene>
    <name evidence="2" type="ORF">HMPREF9151_00320</name>
</gene>
<keyword evidence="1" id="KW-1133">Transmembrane helix</keyword>
<protein>
    <recommendedName>
        <fullName evidence="4">Competence protein ComEA helix-hairpin-helix repeat region</fullName>
    </recommendedName>
</protein>
<evidence type="ECO:0008006" key="4">
    <source>
        <dbReference type="Google" id="ProtNLM"/>
    </source>
</evidence>
<dbReference type="PATRIC" id="fig|1127699.3.peg.286"/>
<evidence type="ECO:0000313" key="2">
    <source>
        <dbReference type="EMBL" id="EKY03547.1"/>
    </source>
</evidence>
<dbReference type="STRING" id="1127699.HMPREF9151_00320"/>
<evidence type="ECO:0000256" key="1">
    <source>
        <dbReference type="SAM" id="Phobius"/>
    </source>
</evidence>
<dbReference type="PANTHER" id="PTHR21180:SF32">
    <property type="entry name" value="ENDONUCLEASE_EXONUCLEASE_PHOSPHATASE FAMILY DOMAIN-CONTAINING PROTEIN 1"/>
    <property type="match status" value="1"/>
</dbReference>
<feature type="transmembrane region" description="Helical" evidence="1">
    <location>
        <begin position="16"/>
        <end position="34"/>
    </location>
</feature>
<reference evidence="2 3" key="1">
    <citation type="submission" date="2012-05" db="EMBL/GenBank/DDBJ databases">
        <authorList>
            <person name="Weinstock G."/>
            <person name="Sodergren E."/>
            <person name="Lobos E.A."/>
            <person name="Fulton L."/>
            <person name="Fulton R."/>
            <person name="Courtney L."/>
            <person name="Fronick C."/>
            <person name="O'Laughlin M."/>
            <person name="Godfrey J."/>
            <person name="Wilson R.M."/>
            <person name="Miner T."/>
            <person name="Farmer C."/>
            <person name="Delehaunty K."/>
            <person name="Cordes M."/>
            <person name="Minx P."/>
            <person name="Tomlinson C."/>
            <person name="Chen J."/>
            <person name="Wollam A."/>
            <person name="Pepin K.H."/>
            <person name="Bhonagiri V."/>
            <person name="Zhang X."/>
            <person name="Suruliraj S."/>
            <person name="Warren W."/>
            <person name="Mitreva M."/>
            <person name="Mardis E.R."/>
            <person name="Wilson R.K."/>
        </authorList>
    </citation>
    <scope>NUCLEOTIDE SEQUENCE [LARGE SCALE GENOMIC DNA]</scope>
    <source>
        <strain evidence="2 3">F0055</strain>
    </source>
</reference>
<dbReference type="EMBL" id="AMEP01000034">
    <property type="protein sequence ID" value="EKY03547.1"/>
    <property type="molecule type" value="Genomic_DNA"/>
</dbReference>
<comment type="caution">
    <text evidence="2">The sequence shown here is derived from an EMBL/GenBank/DDBJ whole genome shotgun (WGS) entry which is preliminary data.</text>
</comment>
<dbReference type="RefSeq" id="WP_009161446.1">
    <property type="nucleotide sequence ID" value="NZ_KB290964.1"/>
</dbReference>
<dbReference type="OrthoDB" id="981124at2"/>
<name>L1NK33_9BACT</name>
<keyword evidence="1" id="KW-0812">Transmembrane</keyword>
<accession>L1NK33</accession>